<dbReference type="STRING" id="407821.A0A087SW57"/>
<dbReference type="Pfam" id="PF00069">
    <property type="entry name" value="Pkinase"/>
    <property type="match status" value="1"/>
</dbReference>
<dbReference type="GO" id="GO:0035556">
    <property type="term" value="P:intracellular signal transduction"/>
    <property type="evidence" value="ECO:0007669"/>
    <property type="project" value="TreeGrafter"/>
</dbReference>
<dbReference type="AlphaFoldDB" id="A0A087SW57"/>
<gene>
    <name evidence="4" type="ORF">X975_00047</name>
</gene>
<dbReference type="InterPro" id="IPR000719">
    <property type="entry name" value="Prot_kinase_dom"/>
</dbReference>
<keyword evidence="2" id="KW-0067">ATP-binding</keyword>
<dbReference type="PANTHER" id="PTHR24346:SF42">
    <property type="entry name" value="SERINE_THREONINE-PROTEIN KINASE SIK3"/>
    <property type="match status" value="1"/>
</dbReference>
<keyword evidence="4" id="KW-0418">Kinase</keyword>
<dbReference type="OrthoDB" id="193931at2759"/>
<evidence type="ECO:0000259" key="3">
    <source>
        <dbReference type="PROSITE" id="PS50011"/>
    </source>
</evidence>
<keyword evidence="5" id="KW-1185">Reference proteome</keyword>
<name>A0A087SW57_STEMI</name>
<feature type="non-terminal residue" evidence="4">
    <location>
        <position position="144"/>
    </location>
</feature>
<dbReference type="Gene3D" id="1.10.510.10">
    <property type="entry name" value="Transferase(Phosphotransferase) domain 1"/>
    <property type="match status" value="1"/>
</dbReference>
<proteinExistence type="predicted"/>
<dbReference type="SUPFAM" id="SSF56112">
    <property type="entry name" value="Protein kinase-like (PK-like)"/>
    <property type="match status" value="1"/>
</dbReference>
<evidence type="ECO:0000313" key="4">
    <source>
        <dbReference type="EMBL" id="KFM57096.1"/>
    </source>
</evidence>
<accession>A0A087SW57</accession>
<evidence type="ECO:0000256" key="1">
    <source>
        <dbReference type="ARBA" id="ARBA00022741"/>
    </source>
</evidence>
<evidence type="ECO:0000313" key="5">
    <source>
        <dbReference type="Proteomes" id="UP000054359"/>
    </source>
</evidence>
<dbReference type="SMART" id="SM00220">
    <property type="entry name" value="S_TKc"/>
    <property type="match status" value="1"/>
</dbReference>
<dbReference type="PANTHER" id="PTHR24346">
    <property type="entry name" value="MAP/MICROTUBULE AFFINITY-REGULATING KINASE"/>
    <property type="match status" value="1"/>
</dbReference>
<protein>
    <submittedName>
        <fullName evidence="4">Serine/threonine-protein kinase SIK3</fullName>
    </submittedName>
</protein>
<dbReference type="GO" id="GO:0005737">
    <property type="term" value="C:cytoplasm"/>
    <property type="evidence" value="ECO:0007669"/>
    <property type="project" value="TreeGrafter"/>
</dbReference>
<evidence type="ECO:0000256" key="2">
    <source>
        <dbReference type="ARBA" id="ARBA00022840"/>
    </source>
</evidence>
<feature type="domain" description="Protein kinase" evidence="3">
    <location>
        <begin position="1"/>
        <end position="100"/>
    </location>
</feature>
<keyword evidence="1" id="KW-0547">Nucleotide-binding</keyword>
<dbReference type="Proteomes" id="UP000054359">
    <property type="component" value="Unassembled WGS sequence"/>
</dbReference>
<dbReference type="PROSITE" id="PS50011">
    <property type="entry name" value="PROTEIN_KINASE_DOM"/>
    <property type="match status" value="1"/>
</dbReference>
<keyword evidence="4" id="KW-0808">Transferase</keyword>
<sequence>MLSTWCGSPPYAAPELFEGRQYNGPKADIWSLGVVLYVLVCGALPFDGSTLHSLRNRVLAGKFRIPYFMSSECEHLIRHMLVVDPAKRLTIDQIIKHKWIIQESDEQFERTLKKYSIDSKVEEEEPLCEVVIDYMLQLPAFKRE</sequence>
<dbReference type="GO" id="GO:0005524">
    <property type="term" value="F:ATP binding"/>
    <property type="evidence" value="ECO:0007669"/>
    <property type="project" value="UniProtKB-KW"/>
</dbReference>
<dbReference type="OMA" id="WALRRIY"/>
<dbReference type="EMBL" id="KK112225">
    <property type="protein sequence ID" value="KFM57096.1"/>
    <property type="molecule type" value="Genomic_DNA"/>
</dbReference>
<organism evidence="4 5">
    <name type="scientific">Stegodyphus mimosarum</name>
    <name type="common">African social velvet spider</name>
    <dbReference type="NCBI Taxonomy" id="407821"/>
    <lineage>
        <taxon>Eukaryota</taxon>
        <taxon>Metazoa</taxon>
        <taxon>Ecdysozoa</taxon>
        <taxon>Arthropoda</taxon>
        <taxon>Chelicerata</taxon>
        <taxon>Arachnida</taxon>
        <taxon>Araneae</taxon>
        <taxon>Araneomorphae</taxon>
        <taxon>Entelegynae</taxon>
        <taxon>Eresoidea</taxon>
        <taxon>Eresidae</taxon>
        <taxon>Stegodyphus</taxon>
    </lineage>
</organism>
<dbReference type="InterPro" id="IPR011009">
    <property type="entry name" value="Kinase-like_dom_sf"/>
</dbReference>
<reference evidence="4 5" key="1">
    <citation type="submission" date="2013-11" db="EMBL/GenBank/DDBJ databases">
        <title>Genome sequencing of Stegodyphus mimosarum.</title>
        <authorList>
            <person name="Bechsgaard J."/>
        </authorList>
    </citation>
    <scope>NUCLEOTIDE SEQUENCE [LARGE SCALE GENOMIC DNA]</scope>
</reference>
<dbReference type="GO" id="GO:0050321">
    <property type="term" value="F:tau-protein kinase activity"/>
    <property type="evidence" value="ECO:0007669"/>
    <property type="project" value="TreeGrafter"/>
</dbReference>
<dbReference type="GO" id="GO:0000226">
    <property type="term" value="P:microtubule cytoskeleton organization"/>
    <property type="evidence" value="ECO:0007669"/>
    <property type="project" value="TreeGrafter"/>
</dbReference>